<keyword evidence="2" id="KW-0732">Signal</keyword>
<reference evidence="3 4" key="1">
    <citation type="journal article" date="2016" name="Nat. Commun.">
        <title>Extremotolerant tardigrade genome and improved radiotolerance of human cultured cells by tardigrade-unique protein.</title>
        <authorList>
            <person name="Hashimoto T."/>
            <person name="Horikawa D.D."/>
            <person name="Saito Y."/>
            <person name="Kuwahara H."/>
            <person name="Kozuka-Hata H."/>
            <person name="Shin-I T."/>
            <person name="Minakuchi Y."/>
            <person name="Ohishi K."/>
            <person name="Motoyama A."/>
            <person name="Aizu T."/>
            <person name="Enomoto A."/>
            <person name="Kondo K."/>
            <person name="Tanaka S."/>
            <person name="Hara Y."/>
            <person name="Koshikawa S."/>
            <person name="Sagara H."/>
            <person name="Miura T."/>
            <person name="Yokobori S."/>
            <person name="Miyagawa K."/>
            <person name="Suzuki Y."/>
            <person name="Kubo T."/>
            <person name="Oyama M."/>
            <person name="Kohara Y."/>
            <person name="Fujiyama A."/>
            <person name="Arakawa K."/>
            <person name="Katayama T."/>
            <person name="Toyoda A."/>
            <person name="Kunieda T."/>
        </authorList>
    </citation>
    <scope>NUCLEOTIDE SEQUENCE [LARGE SCALE GENOMIC DNA]</scope>
    <source>
        <strain evidence="3 4">YOKOZUNA-1</strain>
    </source>
</reference>
<evidence type="ECO:0000256" key="2">
    <source>
        <dbReference type="SAM" id="SignalP"/>
    </source>
</evidence>
<protein>
    <submittedName>
        <fullName evidence="3">Uncharacterized protein</fullName>
    </submittedName>
</protein>
<dbReference type="OrthoDB" id="10650121at2759"/>
<feature type="chain" id="PRO_5008897223" evidence="2">
    <location>
        <begin position="27"/>
        <end position="186"/>
    </location>
</feature>
<name>A0A1D1UHF9_RAMVA</name>
<feature type="compositionally biased region" description="Polar residues" evidence="1">
    <location>
        <begin position="72"/>
        <end position="81"/>
    </location>
</feature>
<dbReference type="Proteomes" id="UP000186922">
    <property type="component" value="Unassembled WGS sequence"/>
</dbReference>
<sequence>MNLRWSFGPSVTFVCFVLYSLSPAQGADPLRNMFSDSMMALTENVDSTGERDNFGAALTDSPSLSGMPDPSDLSNSAVSNSDNNGKPLDGAFWTAQTYFPSARSSWNPEYSDWVAQNQQGGNDMWSGANMANEDDTSNYNPWGSHLHTYYKTHHKRGEDSSLRLRFGRSGVRLRFGRSGPPTLRFG</sequence>
<comment type="caution">
    <text evidence="3">The sequence shown here is derived from an EMBL/GenBank/DDBJ whole genome shotgun (WGS) entry which is preliminary data.</text>
</comment>
<feature type="signal peptide" evidence="2">
    <location>
        <begin position="1"/>
        <end position="26"/>
    </location>
</feature>
<accession>A0A1D1UHF9</accession>
<organism evidence="3 4">
    <name type="scientific">Ramazzottius varieornatus</name>
    <name type="common">Water bear</name>
    <name type="synonym">Tardigrade</name>
    <dbReference type="NCBI Taxonomy" id="947166"/>
    <lineage>
        <taxon>Eukaryota</taxon>
        <taxon>Metazoa</taxon>
        <taxon>Ecdysozoa</taxon>
        <taxon>Tardigrada</taxon>
        <taxon>Eutardigrada</taxon>
        <taxon>Parachela</taxon>
        <taxon>Hypsibioidea</taxon>
        <taxon>Ramazzottiidae</taxon>
        <taxon>Ramazzottius</taxon>
    </lineage>
</organism>
<proteinExistence type="predicted"/>
<evidence type="ECO:0000313" key="4">
    <source>
        <dbReference type="Proteomes" id="UP000186922"/>
    </source>
</evidence>
<dbReference type="AlphaFoldDB" id="A0A1D1UHF9"/>
<feature type="region of interest" description="Disordered" evidence="1">
    <location>
        <begin position="49"/>
        <end position="81"/>
    </location>
</feature>
<gene>
    <name evidence="3" type="primary">RvY_01733-1</name>
    <name evidence="3" type="synonym">RvY_01733.1</name>
    <name evidence="3" type="ORF">RvY_01733</name>
</gene>
<evidence type="ECO:0000313" key="3">
    <source>
        <dbReference type="EMBL" id="GAU89149.1"/>
    </source>
</evidence>
<keyword evidence="4" id="KW-1185">Reference proteome</keyword>
<dbReference type="EMBL" id="BDGG01000001">
    <property type="protein sequence ID" value="GAU89149.1"/>
    <property type="molecule type" value="Genomic_DNA"/>
</dbReference>
<evidence type="ECO:0000256" key="1">
    <source>
        <dbReference type="SAM" id="MobiDB-lite"/>
    </source>
</evidence>